<sequence length="121" mass="13596">MLQKWTMTTTVPEKSMLNRNSFKDACIRASVIAHNEHVNKGKEAASRFQQRIHCPTRLERNTSSLMTSSQDSKPCVMSDDGCGICPNSYQYYNDGKSMTTIKKSFERIDIGGVEDLANNAQ</sequence>
<organism evidence="1 2">
    <name type="scientific">Necator americanus</name>
    <name type="common">Human hookworm</name>
    <dbReference type="NCBI Taxonomy" id="51031"/>
    <lineage>
        <taxon>Eukaryota</taxon>
        <taxon>Metazoa</taxon>
        <taxon>Ecdysozoa</taxon>
        <taxon>Nematoda</taxon>
        <taxon>Chromadorea</taxon>
        <taxon>Rhabditida</taxon>
        <taxon>Rhabditina</taxon>
        <taxon>Rhabditomorpha</taxon>
        <taxon>Strongyloidea</taxon>
        <taxon>Ancylostomatidae</taxon>
        <taxon>Bunostominae</taxon>
        <taxon>Necator</taxon>
    </lineage>
</organism>
<gene>
    <name evidence="1" type="primary">Necator_chrIII.g12594</name>
    <name evidence="1" type="ORF">RB195_011827</name>
</gene>
<dbReference type="EMBL" id="JAVFWL010000003">
    <property type="protein sequence ID" value="KAK6745336.1"/>
    <property type="molecule type" value="Genomic_DNA"/>
</dbReference>
<comment type="caution">
    <text evidence="1">The sequence shown here is derived from an EMBL/GenBank/DDBJ whole genome shotgun (WGS) entry which is preliminary data.</text>
</comment>
<name>A0ABR1D5I0_NECAM</name>
<evidence type="ECO:0000313" key="1">
    <source>
        <dbReference type="EMBL" id="KAK6745336.1"/>
    </source>
</evidence>
<evidence type="ECO:0000313" key="2">
    <source>
        <dbReference type="Proteomes" id="UP001303046"/>
    </source>
</evidence>
<proteinExistence type="predicted"/>
<keyword evidence="2" id="KW-1185">Reference proteome</keyword>
<evidence type="ECO:0008006" key="3">
    <source>
        <dbReference type="Google" id="ProtNLM"/>
    </source>
</evidence>
<dbReference type="Proteomes" id="UP001303046">
    <property type="component" value="Unassembled WGS sequence"/>
</dbReference>
<protein>
    <recommendedName>
        <fullName evidence="3">SCP domain-containing protein</fullName>
    </recommendedName>
</protein>
<reference evidence="1 2" key="1">
    <citation type="submission" date="2023-08" db="EMBL/GenBank/DDBJ databases">
        <title>A Necator americanus chromosomal reference genome.</title>
        <authorList>
            <person name="Ilik V."/>
            <person name="Petrzelkova K.J."/>
            <person name="Pardy F."/>
            <person name="Fuh T."/>
            <person name="Niatou-Singa F.S."/>
            <person name="Gouil Q."/>
            <person name="Baker L."/>
            <person name="Ritchie M.E."/>
            <person name="Jex A.R."/>
            <person name="Gazzola D."/>
            <person name="Li H."/>
            <person name="Toshio Fujiwara R."/>
            <person name="Zhan B."/>
            <person name="Aroian R.V."/>
            <person name="Pafco B."/>
            <person name="Schwarz E.M."/>
        </authorList>
    </citation>
    <scope>NUCLEOTIDE SEQUENCE [LARGE SCALE GENOMIC DNA]</scope>
    <source>
        <strain evidence="1 2">Aroian</strain>
        <tissue evidence="1">Whole animal</tissue>
    </source>
</reference>
<accession>A0ABR1D5I0</accession>